<evidence type="ECO:0000256" key="1">
    <source>
        <dbReference type="ARBA" id="ARBA00004141"/>
    </source>
</evidence>
<dbReference type="NCBIfam" id="TIGR00797">
    <property type="entry name" value="matE"/>
    <property type="match status" value="1"/>
</dbReference>
<reference evidence="7" key="1">
    <citation type="submission" date="2024-05" db="EMBL/GenBank/DDBJ databases">
        <title>Metabacillus sp. nov., isolated from the rhizosphere soil of tomato plants.</title>
        <authorList>
            <person name="Ma R."/>
        </authorList>
    </citation>
    <scope>NUCLEOTIDE SEQUENCE</scope>
    <source>
        <strain evidence="7">DBTR6</strain>
    </source>
</reference>
<organism evidence="7 8">
    <name type="scientific">Metabacillus rhizolycopersici</name>
    <dbReference type="NCBI Taxonomy" id="2875709"/>
    <lineage>
        <taxon>Bacteria</taxon>
        <taxon>Bacillati</taxon>
        <taxon>Bacillota</taxon>
        <taxon>Bacilli</taxon>
        <taxon>Bacillales</taxon>
        <taxon>Bacillaceae</taxon>
        <taxon>Metabacillus</taxon>
    </lineage>
</organism>
<feature type="transmembrane region" description="Helical" evidence="6">
    <location>
        <begin position="129"/>
        <end position="149"/>
    </location>
</feature>
<dbReference type="EMBL" id="JAIQUM010000098">
    <property type="protein sequence ID" value="MBZ5753286.1"/>
    <property type="molecule type" value="Genomic_DNA"/>
</dbReference>
<keyword evidence="5 6" id="KW-0472">Membrane</keyword>
<feature type="transmembrane region" description="Helical" evidence="6">
    <location>
        <begin position="161"/>
        <end position="179"/>
    </location>
</feature>
<comment type="similarity">
    <text evidence="2">Belongs to the multi antimicrobial extrusion (MATE) (TC 2.A.66.1) family.</text>
</comment>
<evidence type="ECO:0000256" key="4">
    <source>
        <dbReference type="ARBA" id="ARBA00022989"/>
    </source>
</evidence>
<dbReference type="InterPro" id="IPR044644">
    <property type="entry name" value="DinF-like"/>
</dbReference>
<evidence type="ECO:0000313" key="7">
    <source>
        <dbReference type="EMBL" id="MBZ5753286.1"/>
    </source>
</evidence>
<dbReference type="PANTHER" id="PTHR42893">
    <property type="entry name" value="PROTEIN DETOXIFICATION 44, CHLOROPLASTIC-RELATED"/>
    <property type="match status" value="1"/>
</dbReference>
<dbReference type="CDD" id="cd13136">
    <property type="entry name" value="MATE_DinF_like"/>
    <property type="match status" value="1"/>
</dbReference>
<feature type="transmembrane region" description="Helical" evidence="6">
    <location>
        <begin position="312"/>
        <end position="336"/>
    </location>
</feature>
<dbReference type="PANTHER" id="PTHR42893:SF46">
    <property type="entry name" value="PROTEIN DETOXIFICATION 44, CHLOROPLASTIC"/>
    <property type="match status" value="1"/>
</dbReference>
<proteinExistence type="inferred from homology"/>
<keyword evidence="3 6" id="KW-0812">Transmembrane</keyword>
<evidence type="ECO:0000256" key="5">
    <source>
        <dbReference type="ARBA" id="ARBA00023136"/>
    </source>
</evidence>
<dbReference type="InterPro" id="IPR002528">
    <property type="entry name" value="MATE_fam"/>
</dbReference>
<feature type="transmembrane region" description="Helical" evidence="6">
    <location>
        <begin position="381"/>
        <end position="400"/>
    </location>
</feature>
<dbReference type="Pfam" id="PF01554">
    <property type="entry name" value="MatE"/>
    <property type="match status" value="2"/>
</dbReference>
<evidence type="ECO:0000256" key="3">
    <source>
        <dbReference type="ARBA" id="ARBA00022692"/>
    </source>
</evidence>
<feature type="transmembrane region" description="Helical" evidence="6">
    <location>
        <begin position="267"/>
        <end position="291"/>
    </location>
</feature>
<evidence type="ECO:0000256" key="6">
    <source>
        <dbReference type="SAM" id="Phobius"/>
    </source>
</evidence>
<feature type="transmembrane region" description="Helical" evidence="6">
    <location>
        <begin position="236"/>
        <end position="255"/>
    </location>
</feature>
<comment type="caution">
    <text evidence="7">The sequence shown here is derived from an EMBL/GenBank/DDBJ whole genome shotgun (WGS) entry which is preliminary data.</text>
</comment>
<feature type="transmembrane region" description="Helical" evidence="6">
    <location>
        <begin position="406"/>
        <end position="425"/>
    </location>
</feature>
<feature type="transmembrane region" description="Helical" evidence="6">
    <location>
        <begin position="185"/>
        <end position="204"/>
    </location>
</feature>
<dbReference type="Proteomes" id="UP001165287">
    <property type="component" value="Unassembled WGS sequence"/>
</dbReference>
<accession>A0ABS7UY89</accession>
<comment type="subcellular location">
    <subcellularLocation>
        <location evidence="1">Membrane</location>
        <topology evidence="1">Multi-pass membrane protein</topology>
    </subcellularLocation>
</comment>
<feature type="transmembrane region" description="Helical" evidence="6">
    <location>
        <begin position="348"/>
        <end position="369"/>
    </location>
</feature>
<feature type="transmembrane region" description="Helical" evidence="6">
    <location>
        <begin position="40"/>
        <end position="60"/>
    </location>
</feature>
<gene>
    <name evidence="7" type="ORF">K9V48_24440</name>
</gene>
<keyword evidence="8" id="KW-1185">Reference proteome</keyword>
<evidence type="ECO:0000256" key="2">
    <source>
        <dbReference type="ARBA" id="ARBA00010199"/>
    </source>
</evidence>
<keyword evidence="4 6" id="KW-1133">Transmembrane helix</keyword>
<protein>
    <submittedName>
        <fullName evidence="7">MATE family efflux transporter</fullName>
    </submittedName>
</protein>
<sequence length="453" mass="50338">MNHRAYLTLAIPLTISTMTTPLLGAVDTAVVGQLPDPAYIGGVAIGALIFNTLYWVFGFLRVSTSAFAAQANGANDSDQGILALSRPFLLAVVVGICFILLQWPIEYLAMILFSADSDVSKFAAEYFRIRIWGAPFTLINYVILGWLMGMGKIKESLFLQVLMNVLNMILAILFVHVFSFAVKGVAMAALIAEVIAFILGLLIVMKASPFLWRFPSFQELIDTQSMKKMFNVNKDLFIRTICLLVVINMFTAKGASFGTDILAANAVLFQIHYIMAYFFDGFANATSILVGKAVGSNDKELYKKTLTLSKQWSVITAFVIACVYGLFQEQIIALFTNLPSIIELSTKYGIWISLYPFAACFGLVIYGVFTGATEIAPVRNSMIYAMIVYILIQIMITPIWHNHGLWLAFIVYTICRSGFLVIYTPRLNKKLFETMSVKNIVRNSNNATSRSLK</sequence>
<dbReference type="RefSeq" id="WP_224141715.1">
    <property type="nucleotide sequence ID" value="NZ_JAIQUM010000098.1"/>
</dbReference>
<name>A0ABS7UY89_9BACI</name>
<feature type="transmembrane region" description="Helical" evidence="6">
    <location>
        <begin position="88"/>
        <end position="109"/>
    </location>
</feature>
<evidence type="ECO:0000313" key="8">
    <source>
        <dbReference type="Proteomes" id="UP001165287"/>
    </source>
</evidence>